<feature type="domain" description="Rhamnogalacturonase A/B/Epimerase-like pectate lyase" evidence="1">
    <location>
        <begin position="114"/>
        <end position="330"/>
    </location>
</feature>
<sequence length="533" mass="59387">MIYLDKKHDPHKNEALINTFLKDAPKIKGVSGERDGLFNSSKKPVQIAVEKMTFGSFLKKIVSGIARVFLTSFEKDSIKTYDTLLDEQGRAYPEWLRLLDEEYQKLLASVNREVNVIEFGAVGDGKTDDTEAFKKAIGRGRVKVRIPEGHFITRGIRLPSWTILAGEGKGKTIIKLHDDAPKGTRLITNSHHRRGNRNIYVEGMSLDWNVERLGNVEKTATWGNHSSCLTYAHVTYGWVKNVEGINPGLHCFDVSSTLYDYSGDGFRALGGSKYIWLDQLNGYGFGDDGITTHHSDYIFISNSHMCDPSGRAHKKGFSNSNGIEVDDGSRFVWLVNNSSARCFGGVEIKAHHNSSAASDVQIIGHLSVNDNRSFNFRHIGHHKSTDPESKTAFNIRASNLVAIQPVFTCLYAGSTPRGMVVSAYRNVVINNSILVGDPDYDYEENPIIAIQYRARNVKLNNITLLNFKKAGADIKIFSGDNRADYVALQNITMINSSPGGIQFGKDIENIHLKNIKKISNYTMPKIKISPKSL</sequence>
<dbReference type="SUPFAM" id="SSF51126">
    <property type="entry name" value="Pectin lyase-like"/>
    <property type="match status" value="1"/>
</dbReference>
<evidence type="ECO:0000313" key="3">
    <source>
        <dbReference type="Proteomes" id="UP000326671"/>
    </source>
</evidence>
<accession>A0A5J5HP99</accession>
<reference evidence="2 3" key="1">
    <citation type="submission" date="2019-09" db="EMBL/GenBank/DDBJ databases">
        <title>Whole genome sequences of isolates from the Mars Exploration Rovers.</title>
        <authorList>
            <person name="Seuylemezian A."/>
            <person name="Vaishampayan P."/>
        </authorList>
    </citation>
    <scope>NUCLEOTIDE SEQUENCE [LARGE SCALE GENOMIC DNA]</scope>
    <source>
        <strain evidence="2 3">MER_TA_151</strain>
    </source>
</reference>
<name>A0A5J5HP99_9BACI</name>
<dbReference type="Proteomes" id="UP000326671">
    <property type="component" value="Unassembled WGS sequence"/>
</dbReference>
<dbReference type="InterPro" id="IPR011050">
    <property type="entry name" value="Pectin_lyase_fold/virulence"/>
</dbReference>
<keyword evidence="2" id="KW-0456">Lyase</keyword>
<dbReference type="AlphaFoldDB" id="A0A5J5HP99"/>
<gene>
    <name evidence="2" type="ORF">F4V44_14530</name>
</gene>
<keyword evidence="3" id="KW-1185">Reference proteome</keyword>
<dbReference type="InterPro" id="IPR012334">
    <property type="entry name" value="Pectin_lyas_fold"/>
</dbReference>
<dbReference type="OrthoDB" id="2501352at2"/>
<evidence type="ECO:0000259" key="1">
    <source>
        <dbReference type="Pfam" id="PF12708"/>
    </source>
</evidence>
<dbReference type="Pfam" id="PF12708">
    <property type="entry name" value="Pect-lyase_RHGA_epim"/>
    <property type="match status" value="1"/>
</dbReference>
<dbReference type="GO" id="GO:0016829">
    <property type="term" value="F:lyase activity"/>
    <property type="evidence" value="ECO:0007669"/>
    <property type="project" value="UniProtKB-KW"/>
</dbReference>
<dbReference type="EMBL" id="VYKL01000021">
    <property type="protein sequence ID" value="KAA9022948.1"/>
    <property type="molecule type" value="Genomic_DNA"/>
</dbReference>
<dbReference type="InterPro" id="IPR024535">
    <property type="entry name" value="RHGA/B-epi-like_pectate_lyase"/>
</dbReference>
<proteinExistence type="predicted"/>
<dbReference type="Gene3D" id="2.160.20.10">
    <property type="entry name" value="Single-stranded right-handed beta-helix, Pectin lyase-like"/>
    <property type="match status" value="1"/>
</dbReference>
<organism evidence="2 3">
    <name type="scientific">Niallia endozanthoxylica</name>
    <dbReference type="NCBI Taxonomy" id="2036016"/>
    <lineage>
        <taxon>Bacteria</taxon>
        <taxon>Bacillati</taxon>
        <taxon>Bacillota</taxon>
        <taxon>Bacilli</taxon>
        <taxon>Bacillales</taxon>
        <taxon>Bacillaceae</taxon>
        <taxon>Niallia</taxon>
    </lineage>
</organism>
<dbReference type="RefSeq" id="WP_150440740.1">
    <property type="nucleotide sequence ID" value="NZ_VYKL01000021.1"/>
</dbReference>
<protein>
    <submittedName>
        <fullName evidence="2">Pectate lyase</fullName>
    </submittedName>
</protein>
<comment type="caution">
    <text evidence="2">The sequence shown here is derived from an EMBL/GenBank/DDBJ whole genome shotgun (WGS) entry which is preliminary data.</text>
</comment>
<evidence type="ECO:0000313" key="2">
    <source>
        <dbReference type="EMBL" id="KAA9022948.1"/>
    </source>
</evidence>